<proteinExistence type="predicted"/>
<evidence type="ECO:0000313" key="2">
    <source>
        <dbReference type="EMBL" id="MEH2553643.1"/>
    </source>
</evidence>
<gene>
    <name evidence="2" type="ORF">V1286_001172</name>
</gene>
<comment type="caution">
    <text evidence="2">The sequence shown here is derived from an EMBL/GenBank/DDBJ whole genome shotgun (WGS) entry which is preliminary data.</text>
</comment>
<sequence>MISAIYSLIAIAKVNDIDPQAWLADVLARLPAHPVKRIYELSPWNWRPPNVAHAA</sequence>
<protein>
    <recommendedName>
        <fullName evidence="1">Transposase IS66 C-terminal domain-containing protein</fullName>
    </recommendedName>
</protein>
<organism evidence="2 3">
    <name type="scientific">Bradyrhizobium algeriense</name>
    <dbReference type="NCBI Taxonomy" id="634784"/>
    <lineage>
        <taxon>Bacteria</taxon>
        <taxon>Pseudomonadati</taxon>
        <taxon>Pseudomonadota</taxon>
        <taxon>Alphaproteobacteria</taxon>
        <taxon>Hyphomicrobiales</taxon>
        <taxon>Nitrobacteraceae</taxon>
        <taxon>Bradyrhizobium</taxon>
    </lineage>
</organism>
<accession>A0ABU8B6I9</accession>
<name>A0ABU8B6I9_9BRAD</name>
<reference evidence="2 3" key="1">
    <citation type="submission" date="2024-02" db="EMBL/GenBank/DDBJ databases">
        <title>Adaptive strategies in a cosmopolitan and abundant soil bacterium.</title>
        <authorList>
            <person name="Carini P."/>
        </authorList>
    </citation>
    <scope>NUCLEOTIDE SEQUENCE [LARGE SCALE GENOMIC DNA]</scope>
    <source>
        <strain evidence="2 3">AZCC 1608</strain>
    </source>
</reference>
<evidence type="ECO:0000313" key="3">
    <source>
        <dbReference type="Proteomes" id="UP001364224"/>
    </source>
</evidence>
<keyword evidence="3" id="KW-1185">Reference proteome</keyword>
<dbReference type="Pfam" id="PF13817">
    <property type="entry name" value="DDE_Tnp_IS66_C"/>
    <property type="match status" value="1"/>
</dbReference>
<feature type="domain" description="Transposase IS66 C-terminal" evidence="1">
    <location>
        <begin position="7"/>
        <end position="44"/>
    </location>
</feature>
<evidence type="ECO:0000259" key="1">
    <source>
        <dbReference type="Pfam" id="PF13817"/>
    </source>
</evidence>
<dbReference type="InterPro" id="IPR039552">
    <property type="entry name" value="IS66_C"/>
</dbReference>
<dbReference type="EMBL" id="JAZHRV010000001">
    <property type="protein sequence ID" value="MEH2553643.1"/>
    <property type="molecule type" value="Genomic_DNA"/>
</dbReference>
<dbReference type="Proteomes" id="UP001364224">
    <property type="component" value="Unassembled WGS sequence"/>
</dbReference>